<dbReference type="EMBL" id="ADLN01000046">
    <property type="protein sequence ID" value="EHI59775.1"/>
    <property type="molecule type" value="Genomic_DNA"/>
</dbReference>
<accession>G5IFJ2</accession>
<evidence type="ECO:0000313" key="2">
    <source>
        <dbReference type="EMBL" id="EHI59775.1"/>
    </source>
</evidence>
<dbReference type="RefSeq" id="WP_006780250.1">
    <property type="nucleotide sequence ID" value="NZ_CP040506.1"/>
</dbReference>
<dbReference type="Pfam" id="PF20434">
    <property type="entry name" value="BD-FAE"/>
    <property type="match status" value="1"/>
</dbReference>
<keyword evidence="3" id="KW-1185">Reference proteome</keyword>
<sequence length="357" mass="41982">MKTKQEWYDELYEYHLQCRHYIDEYKAFEAESYQNFIQIEREAFRMLYRINLETGNATMPEGYGESDYEAMIHRLHEAEEALVCLHNPEEDKIPIWNGDNIPWDRIPKDIWTKNSYDAADFKPHLVSFLQDDGMSHPAVIVMAGSARFNMPEAFPPAVFFQKHGYQAFVLNNRIAFGEEERKTANRAMDLQRAIRLIRARAEEFHVDPERICIMCCSLGNRLAIDMINKLGIRTIPSRVDNQYLPDEIDRVSASVSAYISLYPATFLSDTQMNYKDFPPVFAVMGNEDRSMWRMMPFFYNLIMNDVKVELHLYDGAGHGFALANEKYAMEQQGTIEHAWEEWTHLLLMWLDRQLKRE</sequence>
<dbReference type="InterPro" id="IPR049492">
    <property type="entry name" value="BD-FAE-like_dom"/>
</dbReference>
<name>G5IFJ2_9FIRM</name>
<comment type="caution">
    <text evidence="2">The sequence shown here is derived from an EMBL/GenBank/DDBJ whole genome shotgun (WGS) entry which is preliminary data.</text>
</comment>
<proteinExistence type="predicted"/>
<evidence type="ECO:0000313" key="3">
    <source>
        <dbReference type="Proteomes" id="UP000005384"/>
    </source>
</evidence>
<feature type="domain" description="BD-FAE-like" evidence="1">
    <location>
        <begin position="136"/>
        <end position="272"/>
    </location>
</feature>
<dbReference type="Proteomes" id="UP000005384">
    <property type="component" value="Unassembled WGS sequence"/>
</dbReference>
<dbReference type="Gene3D" id="3.40.50.1820">
    <property type="entry name" value="alpha/beta hydrolase"/>
    <property type="match status" value="1"/>
</dbReference>
<dbReference type="AlphaFoldDB" id="G5IFJ2"/>
<dbReference type="SUPFAM" id="SSF53474">
    <property type="entry name" value="alpha/beta-Hydrolases"/>
    <property type="match status" value="1"/>
</dbReference>
<protein>
    <recommendedName>
        <fullName evidence="1">BD-FAE-like domain-containing protein</fullName>
    </recommendedName>
</protein>
<organism evidence="2 3">
    <name type="scientific">Hungatella hathewayi WAL-18680</name>
    <dbReference type="NCBI Taxonomy" id="742737"/>
    <lineage>
        <taxon>Bacteria</taxon>
        <taxon>Bacillati</taxon>
        <taxon>Bacillota</taxon>
        <taxon>Clostridia</taxon>
        <taxon>Lachnospirales</taxon>
        <taxon>Lachnospiraceae</taxon>
        <taxon>Hungatella</taxon>
    </lineage>
</organism>
<gene>
    <name evidence="2" type="ORF">HMPREF9473_02270</name>
</gene>
<dbReference type="HOGENOM" id="CLU_775624_0_0_9"/>
<reference evidence="2 3" key="1">
    <citation type="submission" date="2011-08" db="EMBL/GenBank/DDBJ databases">
        <title>The Genome Sequence of Clostridium hathewayi WAL-18680.</title>
        <authorList>
            <consortium name="The Broad Institute Genome Sequencing Platform"/>
            <person name="Earl A."/>
            <person name="Ward D."/>
            <person name="Feldgarden M."/>
            <person name="Gevers D."/>
            <person name="Finegold S.M."/>
            <person name="Summanen P.H."/>
            <person name="Molitoris D.R."/>
            <person name="Song M."/>
            <person name="Daigneault M."/>
            <person name="Allen-Vercoe E."/>
            <person name="Young S.K."/>
            <person name="Zeng Q."/>
            <person name="Gargeya S."/>
            <person name="Fitzgerald M."/>
            <person name="Haas B."/>
            <person name="Abouelleil A."/>
            <person name="Alvarado L."/>
            <person name="Arachchi H.M."/>
            <person name="Berlin A."/>
            <person name="Brown A."/>
            <person name="Chapman S.B."/>
            <person name="Chen Z."/>
            <person name="Dunbar C."/>
            <person name="Freedman E."/>
            <person name="Gearin G."/>
            <person name="Gellesch M."/>
            <person name="Goldberg J."/>
            <person name="Griggs A."/>
            <person name="Gujja S."/>
            <person name="Heiman D."/>
            <person name="Howarth C."/>
            <person name="Larson L."/>
            <person name="Lui A."/>
            <person name="MacDonald P.J.P."/>
            <person name="Montmayeur A."/>
            <person name="Murphy C."/>
            <person name="Neiman D."/>
            <person name="Pearson M."/>
            <person name="Priest M."/>
            <person name="Roberts A."/>
            <person name="Saif S."/>
            <person name="Shea T."/>
            <person name="Shenoy N."/>
            <person name="Sisk P."/>
            <person name="Stolte C."/>
            <person name="Sykes S."/>
            <person name="Wortman J."/>
            <person name="Nusbaum C."/>
            <person name="Birren B."/>
        </authorList>
    </citation>
    <scope>NUCLEOTIDE SEQUENCE [LARGE SCALE GENOMIC DNA]</scope>
    <source>
        <strain evidence="2 3">WAL-18680</strain>
    </source>
</reference>
<dbReference type="InterPro" id="IPR029058">
    <property type="entry name" value="AB_hydrolase_fold"/>
</dbReference>
<dbReference type="PATRIC" id="fig|742737.3.peg.2295"/>
<evidence type="ECO:0000259" key="1">
    <source>
        <dbReference type="Pfam" id="PF20434"/>
    </source>
</evidence>